<evidence type="ECO:0000256" key="1">
    <source>
        <dbReference type="SAM" id="MobiDB-lite"/>
    </source>
</evidence>
<evidence type="ECO:0000313" key="3">
    <source>
        <dbReference type="EMBL" id="QNA42740.1"/>
    </source>
</evidence>
<evidence type="ECO:0000313" key="4">
    <source>
        <dbReference type="Proteomes" id="UP000515344"/>
    </source>
</evidence>
<evidence type="ECO:0008006" key="5">
    <source>
        <dbReference type="Google" id="ProtNLM"/>
    </source>
</evidence>
<keyword evidence="2" id="KW-0732">Signal</keyword>
<evidence type="ECO:0000256" key="2">
    <source>
        <dbReference type="SAM" id="SignalP"/>
    </source>
</evidence>
<reference evidence="4" key="1">
    <citation type="submission" date="2020-08" db="EMBL/GenBank/DDBJ databases">
        <title>Lacibacter sp. S13-6-6 genome sequencing.</title>
        <authorList>
            <person name="Jin L."/>
        </authorList>
    </citation>
    <scope>NUCLEOTIDE SEQUENCE [LARGE SCALE GENOMIC DNA]</scope>
    <source>
        <strain evidence="4">S13-6-6</strain>
    </source>
</reference>
<accession>A0A7G5XB87</accession>
<proteinExistence type="predicted"/>
<keyword evidence="4" id="KW-1185">Reference proteome</keyword>
<dbReference type="AlphaFoldDB" id="A0A7G5XB87"/>
<dbReference type="Proteomes" id="UP000515344">
    <property type="component" value="Chromosome"/>
</dbReference>
<protein>
    <recommendedName>
        <fullName evidence="5">Outer membrane lipoprotein-sorting protein</fullName>
    </recommendedName>
</protein>
<dbReference type="KEGG" id="lacs:H4075_11570"/>
<feature type="region of interest" description="Disordered" evidence="1">
    <location>
        <begin position="305"/>
        <end position="336"/>
    </location>
</feature>
<name>A0A7G5XB87_9BACT</name>
<dbReference type="EMBL" id="CP060007">
    <property type="protein sequence ID" value="QNA42740.1"/>
    <property type="molecule type" value="Genomic_DNA"/>
</dbReference>
<gene>
    <name evidence="3" type="ORF">H4075_11570</name>
</gene>
<feature type="signal peptide" evidence="2">
    <location>
        <begin position="1"/>
        <end position="18"/>
    </location>
</feature>
<sequence length="336" mass="38924">MQKLFTLLCVSFVFVASAQQLTPAELKQFKLREDSLKRFGYEIVRGTDAAVRFRSDSNFTRILVRALIQDKSYQFPFDSLKTISKVYSPDSSFRIFTWQVVRDDDYCRQKGFIQLRSPKGKEKFIPLRDADQFIANDVDTVANNMWWVGAVYYRILEKEHNGRKYYTLFGYDENDARTTKKWLDVMWFDDNGTPMFGIPSAFSYAKDSVPKPALNRFLLEYKKDGRARVQYDEELDMIIFDHLISETNEPGKRYTLIPDGDYEGFKWTNGQWLHIDKVFDFKLKDGEAPIPEAIDFNNRLKMGEGMEVPATTKPAPKKPTTTKPAAKPPVKKKTGG</sequence>
<organism evidence="3 4">
    <name type="scientific">Lacibacter sediminis</name>
    <dbReference type="NCBI Taxonomy" id="2760713"/>
    <lineage>
        <taxon>Bacteria</taxon>
        <taxon>Pseudomonadati</taxon>
        <taxon>Bacteroidota</taxon>
        <taxon>Chitinophagia</taxon>
        <taxon>Chitinophagales</taxon>
        <taxon>Chitinophagaceae</taxon>
        <taxon>Lacibacter</taxon>
    </lineage>
</organism>
<feature type="compositionally biased region" description="Low complexity" evidence="1">
    <location>
        <begin position="308"/>
        <end position="325"/>
    </location>
</feature>
<dbReference type="RefSeq" id="WP_182801006.1">
    <property type="nucleotide sequence ID" value="NZ_CP060007.1"/>
</dbReference>
<feature type="chain" id="PRO_5028937900" description="Outer membrane lipoprotein-sorting protein" evidence="2">
    <location>
        <begin position="19"/>
        <end position="336"/>
    </location>
</feature>